<feature type="compositionally biased region" description="Low complexity" evidence="1">
    <location>
        <begin position="134"/>
        <end position="145"/>
    </location>
</feature>
<evidence type="ECO:0000313" key="3">
    <source>
        <dbReference type="EMBL" id="KAF0307249.1"/>
    </source>
</evidence>
<name>A0A6A4WPN6_AMPAM</name>
<feature type="compositionally biased region" description="Pro residues" evidence="1">
    <location>
        <begin position="301"/>
        <end position="319"/>
    </location>
</feature>
<feature type="compositionally biased region" description="Low complexity" evidence="1">
    <location>
        <begin position="155"/>
        <end position="168"/>
    </location>
</feature>
<dbReference type="SMART" id="SM00731">
    <property type="entry name" value="SprT"/>
    <property type="match status" value="1"/>
</dbReference>
<comment type="caution">
    <text evidence="3">The sequence shown here is derived from an EMBL/GenBank/DDBJ whole genome shotgun (WGS) entry which is preliminary data.</text>
</comment>
<sequence length="825" mass="88673">MKKSSTIRMSMFCPDDPTTPFGMMDRNVTTRRRGPKSSKKGASSSKLSLRRPEPVAGPPSDQENAPPLTPRRQGRRLFSQPEIVEIEPIAELPPPPPVGLPKARPPLRPTVVQQSNTHDLPYFTPRRPARRRAPAAVQESSSSSDETSETGGGRQAPLLARALRRLPATTSTPAPGVAAGWRLDATGMPSPVLEADPTPSPPPALTRLNKDEPSQKAEGALSGGVASKAGGERHGANTAVEQSGAGSSVIMGEYRRGAPPAAQRTLAEETSEDSSPSVELVTAPARRFKTARPVESSPSPVREPPPPTVRQPSPPPSPAAVPAVAARAPLRAPAAAGGRPAASPAARPPRLPPGVSAAVDVARWLEESPLLSAVSEESDVVVIDSDHEWDDSDLLSVSERAAAALVEPDSGLEPPPPRPRGGRARPERSPQAPPPRSPRRQSSGSSASEDELEKFKRQFVTPRKAREPSPSDGEDNFIDDRSISSEDSSYHRAVATDSAARRTPRVNPQIRASDESLEAAETTPEEQPLLPPPPRQVRRRPAGAARATPTPQKGGTLSFMSSLASHLVEGARRHPEAAAFVGRFKSRRLELARRLFDMVNSEVFDSKLPPDMEIKFNKRMLRTAGYCYSRQAVSAGPDGAAGRSARVELSEKVVDSAERLRDTLVHELCHAAAWVVSGYRGGHGPVWRGWAARVQRRFPELPPVTRCHSYQIHCKYTYRCTGCGYSFGRHSKSLDVTRKVCGRCRGVFECVLTARRGEEGGGGATPATPRAAAPFALFVKEHYSAMKRSAGTGTKHADVMRLLGQKFAETKISQAKAKATECEGF</sequence>
<dbReference type="Pfam" id="PF10263">
    <property type="entry name" value="SprT-like"/>
    <property type="match status" value="1"/>
</dbReference>
<dbReference type="EMBL" id="VIIS01000591">
    <property type="protein sequence ID" value="KAF0307249.1"/>
    <property type="molecule type" value="Genomic_DNA"/>
</dbReference>
<organism evidence="3 4">
    <name type="scientific">Amphibalanus amphitrite</name>
    <name type="common">Striped barnacle</name>
    <name type="synonym">Balanus amphitrite</name>
    <dbReference type="NCBI Taxonomy" id="1232801"/>
    <lineage>
        <taxon>Eukaryota</taxon>
        <taxon>Metazoa</taxon>
        <taxon>Ecdysozoa</taxon>
        <taxon>Arthropoda</taxon>
        <taxon>Crustacea</taxon>
        <taxon>Multicrustacea</taxon>
        <taxon>Cirripedia</taxon>
        <taxon>Thoracica</taxon>
        <taxon>Thoracicalcarea</taxon>
        <taxon>Balanomorpha</taxon>
        <taxon>Balanoidea</taxon>
        <taxon>Balanidae</taxon>
        <taxon>Amphibalaninae</taxon>
        <taxon>Amphibalanus</taxon>
    </lineage>
</organism>
<feature type="compositionally biased region" description="Basic residues" evidence="1">
    <location>
        <begin position="29"/>
        <end position="39"/>
    </location>
</feature>
<reference evidence="3 4" key="1">
    <citation type="submission" date="2019-07" db="EMBL/GenBank/DDBJ databases">
        <title>Draft genome assembly of a fouling barnacle, Amphibalanus amphitrite (Darwin, 1854): The first reference genome for Thecostraca.</title>
        <authorList>
            <person name="Kim W."/>
        </authorList>
    </citation>
    <scope>NUCLEOTIDE SEQUENCE [LARGE SCALE GENOMIC DNA]</scope>
    <source>
        <strain evidence="3">SNU_AA5</strain>
        <tissue evidence="3">Soma without cirri and trophi</tissue>
    </source>
</reference>
<feature type="compositionally biased region" description="Basic and acidic residues" evidence="1">
    <location>
        <begin position="478"/>
        <end position="490"/>
    </location>
</feature>
<feature type="domain" description="SprT-like" evidence="2">
    <location>
        <begin position="589"/>
        <end position="751"/>
    </location>
</feature>
<evidence type="ECO:0000256" key="1">
    <source>
        <dbReference type="SAM" id="MobiDB-lite"/>
    </source>
</evidence>
<feature type="region of interest" description="Disordered" evidence="1">
    <location>
        <begin position="400"/>
        <end position="557"/>
    </location>
</feature>
<evidence type="ECO:0000313" key="4">
    <source>
        <dbReference type="Proteomes" id="UP000440578"/>
    </source>
</evidence>
<dbReference type="InterPro" id="IPR006640">
    <property type="entry name" value="SprT-like_domain"/>
</dbReference>
<evidence type="ECO:0000259" key="2">
    <source>
        <dbReference type="SMART" id="SM00731"/>
    </source>
</evidence>
<keyword evidence="4" id="KW-1185">Reference proteome</keyword>
<feature type="region of interest" description="Disordered" evidence="1">
    <location>
        <begin position="1"/>
        <end position="354"/>
    </location>
</feature>
<accession>A0A6A4WPN6</accession>
<dbReference type="Proteomes" id="UP000440578">
    <property type="component" value="Unassembled WGS sequence"/>
</dbReference>
<dbReference type="GO" id="GO:0005634">
    <property type="term" value="C:nucleus"/>
    <property type="evidence" value="ECO:0007669"/>
    <property type="project" value="TreeGrafter"/>
</dbReference>
<dbReference type="AlphaFoldDB" id="A0A6A4WPN6"/>
<feature type="compositionally biased region" description="Pro residues" evidence="1">
    <location>
        <begin position="91"/>
        <end position="108"/>
    </location>
</feature>
<feature type="compositionally biased region" description="Low complexity" evidence="1">
    <location>
        <begin position="81"/>
        <end position="90"/>
    </location>
</feature>
<dbReference type="PANTHER" id="PTHR23099:SF0">
    <property type="entry name" value="GERM CELL NUCLEAR ACIDIC PROTEIN"/>
    <property type="match status" value="1"/>
</dbReference>
<gene>
    <name evidence="3" type="primary">GCNA_1</name>
    <name evidence="3" type="ORF">FJT64_021364</name>
</gene>
<feature type="compositionally biased region" description="Low complexity" evidence="1">
    <location>
        <begin position="291"/>
        <end position="300"/>
    </location>
</feature>
<feature type="compositionally biased region" description="Low complexity" evidence="1">
    <location>
        <begin position="320"/>
        <end position="345"/>
    </location>
</feature>
<dbReference type="GO" id="GO:0006974">
    <property type="term" value="P:DNA damage response"/>
    <property type="evidence" value="ECO:0007669"/>
    <property type="project" value="UniProtKB-ARBA"/>
</dbReference>
<dbReference type="PANTHER" id="PTHR23099">
    <property type="entry name" value="TRANSCRIPTIONAL REGULATOR"/>
    <property type="match status" value="1"/>
</dbReference>
<feature type="compositionally biased region" description="Low complexity" evidence="1">
    <location>
        <begin position="542"/>
        <end position="552"/>
    </location>
</feature>
<proteinExistence type="predicted"/>
<dbReference type="OrthoDB" id="20772at2759"/>
<protein>
    <submittedName>
        <fullName evidence="3">Acidic repeat-containing protein</fullName>
    </submittedName>
</protein>